<dbReference type="PANTHER" id="PTHR13887:SF47">
    <property type="entry name" value="CLPXP ADAPTER PROTEIN SPXH"/>
    <property type="match status" value="1"/>
</dbReference>
<dbReference type="RefSeq" id="WP_026680658.1">
    <property type="nucleotide sequence ID" value="NZ_BAAACY010000150.1"/>
</dbReference>
<accession>A0A941DZ53</accession>
<comment type="similarity">
    <text evidence="2">Belongs to the SpxH family.</text>
</comment>
<comment type="function">
    <text evidence="2">Adapter protein required for efficient degradation of Spx by ClpXP under non-stress conditions. Interaction with Spx stabilizes Spx and exposes the C-terminus of Spx for recognition and proteolysis by ClpXP.</text>
</comment>
<dbReference type="PANTHER" id="PTHR13887">
    <property type="entry name" value="GLUTATHIONE S-TRANSFERASE KAPPA"/>
    <property type="match status" value="1"/>
</dbReference>
<keyword evidence="4" id="KW-1185">Reference proteome</keyword>
<evidence type="ECO:0000256" key="2">
    <source>
        <dbReference type="HAMAP-Rule" id="MF_02245"/>
    </source>
</evidence>
<comment type="subcellular location">
    <subcellularLocation>
        <location evidence="2">Cytoplasm</location>
    </subcellularLocation>
</comment>
<dbReference type="InterPro" id="IPR036249">
    <property type="entry name" value="Thioredoxin-like_sf"/>
</dbReference>
<dbReference type="SUPFAM" id="SSF52833">
    <property type="entry name" value="Thioredoxin-like"/>
    <property type="match status" value="1"/>
</dbReference>
<evidence type="ECO:0000313" key="4">
    <source>
        <dbReference type="Proteomes" id="UP000675284"/>
    </source>
</evidence>
<organism evidence="3 4">
    <name type="scientific">Virgibacillus salarius</name>
    <dbReference type="NCBI Taxonomy" id="447199"/>
    <lineage>
        <taxon>Bacteria</taxon>
        <taxon>Bacillati</taxon>
        <taxon>Bacillota</taxon>
        <taxon>Bacilli</taxon>
        <taxon>Bacillales</taxon>
        <taxon>Bacillaceae</taxon>
        <taxon>Virgibacillus</taxon>
    </lineage>
</organism>
<gene>
    <name evidence="2" type="primary">spxH</name>
    <name evidence="3" type="ORF">KCX74_18460</name>
</gene>
<dbReference type="EMBL" id="JAGSOT010000081">
    <property type="protein sequence ID" value="MBR7798012.1"/>
    <property type="molecule type" value="Genomic_DNA"/>
</dbReference>
<comment type="caution">
    <text evidence="3">The sequence shown here is derived from an EMBL/GenBank/DDBJ whole genome shotgun (WGS) entry which is preliminary data.</text>
</comment>
<name>A0A941DZ53_9BACI</name>
<evidence type="ECO:0000313" key="3">
    <source>
        <dbReference type="EMBL" id="MBR7798012.1"/>
    </source>
</evidence>
<proteinExistence type="inferred from homology"/>
<dbReference type="GO" id="GO:0005737">
    <property type="term" value="C:cytoplasm"/>
    <property type="evidence" value="ECO:0007669"/>
    <property type="project" value="UniProtKB-SubCell"/>
</dbReference>
<dbReference type="Pfam" id="PF13743">
    <property type="entry name" value="Thioredoxin_5"/>
    <property type="match status" value="1"/>
</dbReference>
<keyword evidence="1 2" id="KW-0963">Cytoplasm</keyword>
<dbReference type="Gene3D" id="3.40.30.10">
    <property type="entry name" value="Glutaredoxin"/>
    <property type="match status" value="1"/>
</dbReference>
<dbReference type="AlphaFoldDB" id="A0A941DZ53"/>
<dbReference type="CDD" id="cd03025">
    <property type="entry name" value="DsbA_FrnE_like"/>
    <property type="match status" value="1"/>
</dbReference>
<dbReference type="InterPro" id="IPR046404">
    <property type="entry name" value="Adapter_SpxH"/>
</dbReference>
<evidence type="ECO:0000256" key="1">
    <source>
        <dbReference type="ARBA" id="ARBA00022490"/>
    </source>
</evidence>
<protein>
    <recommendedName>
        <fullName evidence="2">ClpXP adapter protein SpxH</fullName>
    </recommendedName>
</protein>
<dbReference type="Proteomes" id="UP000675284">
    <property type="component" value="Unassembled WGS sequence"/>
</dbReference>
<sequence>MSWDHSGVTSSYQSNTSEQYSFFDFVQKPIEIYVFVDPLCPECWALEPFLKKLSMEYGRFFTIRPIISGHLNTLNKDQFDRPRKIKDIWEKTAKRTGMCCDGDLWTENPIPYPWIASLAIKAAELQGKKAGRIFLRKIQESAFLYKQDISDEEVLYACAKAANLDTDEFRNDLYSSSAKKAFQCDLKLTQEMEVDFIPTIVFFNQVTEEQGIKISGLYPYEIYVRILREILQKEPIPSEKPPLESFLSFYKTVGTKEIAVVYDWSMAKAEREMKKLQLKQRVVRVPVKYGDFWKYDD</sequence>
<reference evidence="3" key="1">
    <citation type="submission" date="2021-04" db="EMBL/GenBank/DDBJ databases">
        <title>Isolation and polyphasic classification of algal microorganism.</title>
        <authorList>
            <person name="Wang S."/>
        </authorList>
    </citation>
    <scope>NUCLEOTIDE SEQUENCE</scope>
    <source>
        <strain evidence="3">720a</strain>
    </source>
</reference>
<dbReference type="HAMAP" id="MF_02245">
    <property type="entry name" value="Adapter_SpxH"/>
    <property type="match status" value="1"/>
</dbReference>
<comment type="subunit">
    <text evidence="2">Interacts with Spx.</text>
</comment>